<name>A0A1T4QKH3_9SPIR</name>
<organism evidence="2 3">
    <name type="scientific">Treponema berlinense</name>
    <dbReference type="NCBI Taxonomy" id="225004"/>
    <lineage>
        <taxon>Bacteria</taxon>
        <taxon>Pseudomonadati</taxon>
        <taxon>Spirochaetota</taxon>
        <taxon>Spirochaetia</taxon>
        <taxon>Spirochaetales</taxon>
        <taxon>Treponemataceae</taxon>
        <taxon>Treponema</taxon>
    </lineage>
</organism>
<dbReference type="OrthoDB" id="350202at2"/>
<evidence type="ECO:0000313" key="2">
    <source>
        <dbReference type="EMBL" id="SKA03981.1"/>
    </source>
</evidence>
<protein>
    <submittedName>
        <fullName evidence="2">Bacterial SH3 domain</fullName>
    </submittedName>
</protein>
<dbReference type="Gene3D" id="2.30.30.40">
    <property type="entry name" value="SH3 Domains"/>
    <property type="match status" value="1"/>
</dbReference>
<dbReference type="AlphaFoldDB" id="A0A1T4QKH3"/>
<dbReference type="InterPro" id="IPR003646">
    <property type="entry name" value="SH3-like_bac-type"/>
</dbReference>
<reference evidence="2 3" key="1">
    <citation type="submission" date="2017-02" db="EMBL/GenBank/DDBJ databases">
        <authorList>
            <person name="Peterson S.W."/>
        </authorList>
    </citation>
    <scope>NUCLEOTIDE SEQUENCE [LARGE SCALE GENOMIC DNA]</scope>
    <source>
        <strain evidence="2 3">ATCC BAA-909</strain>
    </source>
</reference>
<dbReference type="Proteomes" id="UP000190395">
    <property type="component" value="Unassembled WGS sequence"/>
</dbReference>
<evidence type="ECO:0000313" key="3">
    <source>
        <dbReference type="Proteomes" id="UP000190395"/>
    </source>
</evidence>
<dbReference type="PROSITE" id="PS51257">
    <property type="entry name" value="PROKAR_LIPOPROTEIN"/>
    <property type="match status" value="1"/>
</dbReference>
<dbReference type="Pfam" id="PF08239">
    <property type="entry name" value="SH3_3"/>
    <property type="match status" value="1"/>
</dbReference>
<accession>A0A1T4QKH3</accession>
<feature type="domain" description="SH3b" evidence="1">
    <location>
        <begin position="103"/>
        <end position="167"/>
    </location>
</feature>
<sequence length="478" mass="54435">MNKKIVFLLSGLLSLILFTGCGKLGYSLVLWNNPEVGVHEGQIVKVYVKSNISHSYIIMGLENTHKVEIPLWQISEPQSKSKTEKLAARYSNYEHTYANVKLDGLPIRSGTENGSKQVYRLRKNEVIRVLYQGKGVKPTNGHGELPGEWLRVLTETGTEGWCYSYNLNLFERTENQIAVKTEVVEEKIDEEITAAFSKKWYPEEYKSMLSSGRLDLSKMDESFGFDFGQVEWKYPEKSPEETSDLPLDENPDEQIEVELPEKIPVPKVAKEGETLTFTATLRTENLDKRWTYTKIKKNEDGAYQLDDHGIYITLIGKNSLTVQYMDTDGKLKSENFVALSQNIQAAIETEIERRNLEIKSFVDEGPVYHSSNYGTIIFSEDNTAVWNNFKLLVPGVISNRAHGNIKVSVKYYLSNQLKKEFDGILTFSFEGMDEDVSFFYKKDPEGLRLEDAKKATARGNLVTARGSSPLVMYFSKNH</sequence>
<evidence type="ECO:0000259" key="1">
    <source>
        <dbReference type="Pfam" id="PF08239"/>
    </source>
</evidence>
<keyword evidence="3" id="KW-1185">Reference proteome</keyword>
<dbReference type="RefSeq" id="WP_078931756.1">
    <property type="nucleotide sequence ID" value="NZ_CAMCOW010000002.1"/>
</dbReference>
<dbReference type="GeneID" id="303368234"/>
<dbReference type="STRING" id="225004.SAMN02745152_02015"/>
<gene>
    <name evidence="2" type="ORF">SAMN02745152_02015</name>
</gene>
<dbReference type="EMBL" id="FUXC01000014">
    <property type="protein sequence ID" value="SKA03981.1"/>
    <property type="molecule type" value="Genomic_DNA"/>
</dbReference>
<proteinExistence type="predicted"/>